<keyword evidence="3" id="KW-1185">Reference proteome</keyword>
<evidence type="ECO:0000256" key="1">
    <source>
        <dbReference type="SAM" id="MobiDB-lite"/>
    </source>
</evidence>
<feature type="compositionally biased region" description="Polar residues" evidence="1">
    <location>
        <begin position="33"/>
        <end position="43"/>
    </location>
</feature>
<accession>A0AAV3QGH4</accession>
<evidence type="ECO:0000313" key="3">
    <source>
        <dbReference type="Proteomes" id="UP001454036"/>
    </source>
</evidence>
<proteinExistence type="predicted"/>
<dbReference type="AlphaFoldDB" id="A0AAV3QGH4"/>
<gene>
    <name evidence="2" type="ORF">LIER_18782</name>
</gene>
<reference evidence="2 3" key="1">
    <citation type="submission" date="2024-01" db="EMBL/GenBank/DDBJ databases">
        <title>The complete chloroplast genome sequence of Lithospermum erythrorhizon: insights into the phylogenetic relationship among Boraginaceae species and the maternal lineages of purple gromwells.</title>
        <authorList>
            <person name="Okada T."/>
            <person name="Watanabe K."/>
        </authorList>
    </citation>
    <scope>NUCLEOTIDE SEQUENCE [LARGE SCALE GENOMIC DNA]</scope>
</reference>
<sequence>MALTVANPVMITPLISSSTVIPPWWEERRQQGKNRATANTPATSAHGRGGAPQVSVTAVTVPECTGLLGDFTGGDSLADLKPDQILDTGASHHVIGSRSYLMAARELTSCLIDLPDGPSAMATIEGRGDLPVKFWGDCALAAVHLINRTPCGLLKNKSPIEVLTGSAQGCFDPCHCQTWGGGVVHDLDDEWDVGQEQSTAAPAVEPTPSSAAQPTATDVPLKGVESSSAVGRVSPDIVEGLTLVGQFRKWEGV</sequence>
<protein>
    <recommendedName>
        <fullName evidence="4">Polyprotein</fullName>
    </recommendedName>
</protein>
<name>A0AAV3QGH4_LITER</name>
<evidence type="ECO:0000313" key="2">
    <source>
        <dbReference type="EMBL" id="GAA0162758.1"/>
    </source>
</evidence>
<dbReference type="Proteomes" id="UP001454036">
    <property type="component" value="Unassembled WGS sequence"/>
</dbReference>
<feature type="region of interest" description="Disordered" evidence="1">
    <location>
        <begin position="195"/>
        <end position="223"/>
    </location>
</feature>
<dbReference type="EMBL" id="BAABME010004544">
    <property type="protein sequence ID" value="GAA0162758.1"/>
    <property type="molecule type" value="Genomic_DNA"/>
</dbReference>
<feature type="compositionally biased region" description="Polar residues" evidence="1">
    <location>
        <begin position="207"/>
        <end position="216"/>
    </location>
</feature>
<organism evidence="2 3">
    <name type="scientific">Lithospermum erythrorhizon</name>
    <name type="common">Purple gromwell</name>
    <name type="synonym">Lithospermum officinale var. erythrorhizon</name>
    <dbReference type="NCBI Taxonomy" id="34254"/>
    <lineage>
        <taxon>Eukaryota</taxon>
        <taxon>Viridiplantae</taxon>
        <taxon>Streptophyta</taxon>
        <taxon>Embryophyta</taxon>
        <taxon>Tracheophyta</taxon>
        <taxon>Spermatophyta</taxon>
        <taxon>Magnoliopsida</taxon>
        <taxon>eudicotyledons</taxon>
        <taxon>Gunneridae</taxon>
        <taxon>Pentapetalae</taxon>
        <taxon>asterids</taxon>
        <taxon>lamiids</taxon>
        <taxon>Boraginales</taxon>
        <taxon>Boraginaceae</taxon>
        <taxon>Boraginoideae</taxon>
        <taxon>Lithospermeae</taxon>
        <taxon>Lithospermum</taxon>
    </lineage>
</organism>
<feature type="region of interest" description="Disordered" evidence="1">
    <location>
        <begin position="29"/>
        <end position="53"/>
    </location>
</feature>
<comment type="caution">
    <text evidence="2">The sequence shown here is derived from an EMBL/GenBank/DDBJ whole genome shotgun (WGS) entry which is preliminary data.</text>
</comment>
<evidence type="ECO:0008006" key="4">
    <source>
        <dbReference type="Google" id="ProtNLM"/>
    </source>
</evidence>